<dbReference type="InParanoid" id="A0A3Q3S375"/>
<reference evidence="3" key="2">
    <citation type="submission" date="2025-09" db="UniProtKB">
        <authorList>
            <consortium name="Ensembl"/>
        </authorList>
    </citation>
    <scope>IDENTIFICATION</scope>
</reference>
<feature type="coiled-coil region" evidence="1">
    <location>
        <begin position="311"/>
        <end position="341"/>
    </location>
</feature>
<evidence type="ECO:0000256" key="1">
    <source>
        <dbReference type="SAM" id="Coils"/>
    </source>
</evidence>
<keyword evidence="4" id="KW-1185">Reference proteome</keyword>
<reference evidence="3" key="1">
    <citation type="submission" date="2025-08" db="UniProtKB">
        <authorList>
            <consortium name="Ensembl"/>
        </authorList>
    </citation>
    <scope>IDENTIFICATION</scope>
</reference>
<evidence type="ECO:0000313" key="3">
    <source>
        <dbReference type="Ensembl" id="ENSMAMP00000016440.2"/>
    </source>
</evidence>
<proteinExistence type="predicted"/>
<keyword evidence="1" id="KW-0175">Coiled coil</keyword>
<name>A0A3Q3S375_9TELE</name>
<dbReference type="PANTHER" id="PTHR33820">
    <property type="entry name" value="COILED-COIL DOMAIN-CONTAINING PROTEIN 17"/>
    <property type="match status" value="1"/>
</dbReference>
<feature type="coiled-coil region" evidence="1">
    <location>
        <begin position="161"/>
        <end position="221"/>
    </location>
</feature>
<evidence type="ECO:0000256" key="2">
    <source>
        <dbReference type="SAM" id="MobiDB-lite"/>
    </source>
</evidence>
<sequence length="427" mass="48675">MEKGLICGDCNMVFHSTSLLEKHKALFCIGSEIGSEIGSIRVQRHTSETVMRNNAGGMDPKQMRTPDLVQIRNQPRNIGRWRSVDAEPKSGRTEDKPMASQTNSALQILTDEFHKLRMSIEQNLPNWSKGITDTEVNRHKLGHSEKLKHMREMAAVHEHQLALIHAHNQQLEQQRDELAHQVSVLSEQSSTTHLEILLMELREQEQRNEETLQHLAEHLQTLHEQQVSAPANETGPHKNEKIYHHNLELISVDGPLSTQIRALRQAYMQSGGSDPSIVAQMIDLQAEAQSLEKNQPTATTKAKKKKIKSPRRSLSWELLAVEQENQRLEEEILRIQLARGRHHDYEALTAELELIQMDTLQQITGLQAEMEKSKEAQKPRRPHPLPPHPFPRQAKSHIHAPLSLVYSSQSLRRLVLILGSHFESLGQ</sequence>
<dbReference type="STRING" id="205130.ENSMAMP00000016440"/>
<evidence type="ECO:0000313" key="4">
    <source>
        <dbReference type="Proteomes" id="UP000261640"/>
    </source>
</evidence>
<dbReference type="AlphaFoldDB" id="A0A3Q3S375"/>
<feature type="region of interest" description="Disordered" evidence="2">
    <location>
        <begin position="370"/>
        <end position="394"/>
    </location>
</feature>
<dbReference type="Proteomes" id="UP000261640">
    <property type="component" value="Unplaced"/>
</dbReference>
<feature type="region of interest" description="Disordered" evidence="2">
    <location>
        <begin position="82"/>
        <end position="101"/>
    </location>
</feature>
<dbReference type="InterPro" id="IPR038800">
    <property type="entry name" value="CCDC17"/>
</dbReference>
<dbReference type="GeneTree" id="ENSGT01010000224837"/>
<accession>A0A3Q3S375</accession>
<dbReference type="Ensembl" id="ENSMAMT00000016886.2">
    <property type="protein sequence ID" value="ENSMAMP00000016440.2"/>
    <property type="gene ID" value="ENSMAMG00000011124.2"/>
</dbReference>
<feature type="compositionally biased region" description="Basic and acidic residues" evidence="2">
    <location>
        <begin position="82"/>
        <end position="97"/>
    </location>
</feature>
<dbReference type="PANTHER" id="PTHR33820:SF4">
    <property type="entry name" value="COILED-COIL DOMAIN-CONTAINING PROTEIN 17"/>
    <property type="match status" value="1"/>
</dbReference>
<organism evidence="3 4">
    <name type="scientific">Mastacembelus armatus</name>
    <name type="common">zig-zag eel</name>
    <dbReference type="NCBI Taxonomy" id="205130"/>
    <lineage>
        <taxon>Eukaryota</taxon>
        <taxon>Metazoa</taxon>
        <taxon>Chordata</taxon>
        <taxon>Craniata</taxon>
        <taxon>Vertebrata</taxon>
        <taxon>Euteleostomi</taxon>
        <taxon>Actinopterygii</taxon>
        <taxon>Neopterygii</taxon>
        <taxon>Teleostei</taxon>
        <taxon>Neoteleostei</taxon>
        <taxon>Acanthomorphata</taxon>
        <taxon>Anabantaria</taxon>
        <taxon>Synbranchiformes</taxon>
        <taxon>Mastacembelidae</taxon>
        <taxon>Mastacembelus</taxon>
    </lineage>
</organism>
<protein>
    <submittedName>
        <fullName evidence="3">Uncharacterized protein</fullName>
    </submittedName>
</protein>